<dbReference type="GO" id="GO:0005829">
    <property type="term" value="C:cytosol"/>
    <property type="evidence" value="ECO:0007669"/>
    <property type="project" value="TreeGrafter"/>
</dbReference>
<comment type="similarity">
    <text evidence="2 8">Belongs to the pantothenate synthetase family.</text>
</comment>
<dbReference type="GO" id="GO:0005524">
    <property type="term" value="F:ATP binding"/>
    <property type="evidence" value="ECO:0007669"/>
    <property type="project" value="UniProtKB-KW"/>
</dbReference>
<dbReference type="PANTHER" id="PTHR21299">
    <property type="entry name" value="CYTIDYLATE KINASE/PANTOATE-BETA-ALANINE LIGASE"/>
    <property type="match status" value="1"/>
</dbReference>
<evidence type="ECO:0000256" key="2">
    <source>
        <dbReference type="ARBA" id="ARBA00009256"/>
    </source>
</evidence>
<dbReference type="Pfam" id="PF02569">
    <property type="entry name" value="Pantoate_ligase"/>
    <property type="match status" value="1"/>
</dbReference>
<dbReference type="Gene3D" id="3.30.1300.10">
    <property type="entry name" value="Pantoate-beta-alanine ligase, C-terminal domain"/>
    <property type="match status" value="1"/>
</dbReference>
<dbReference type="AlphaFoldDB" id="A0A1X4XZI4"/>
<accession>A0A1X4XZI4</accession>
<dbReference type="OrthoDB" id="9773087at2"/>
<gene>
    <name evidence="8" type="primary">panC</name>
    <name evidence="9" type="ORF">DESAMIL20_21</name>
</gene>
<feature type="binding site" evidence="8">
    <location>
        <position position="62"/>
    </location>
    <ligand>
        <name>beta-alanine</name>
        <dbReference type="ChEBI" id="CHEBI:57966"/>
    </ligand>
</feature>
<feature type="binding site" evidence="8">
    <location>
        <position position="62"/>
    </location>
    <ligand>
        <name>(R)-pantoate</name>
        <dbReference type="ChEBI" id="CHEBI:15980"/>
    </ligand>
</feature>
<dbReference type="Gene3D" id="3.40.50.620">
    <property type="entry name" value="HUPs"/>
    <property type="match status" value="1"/>
</dbReference>
<evidence type="ECO:0000256" key="7">
    <source>
        <dbReference type="ARBA" id="ARBA00048258"/>
    </source>
</evidence>
<dbReference type="GO" id="GO:0015940">
    <property type="term" value="P:pantothenate biosynthetic process"/>
    <property type="evidence" value="ECO:0007669"/>
    <property type="project" value="UniProtKB-UniRule"/>
</dbReference>
<feature type="binding site" evidence="8">
    <location>
        <begin position="148"/>
        <end position="151"/>
    </location>
    <ligand>
        <name>ATP</name>
        <dbReference type="ChEBI" id="CHEBI:30616"/>
    </ligand>
</feature>
<comment type="pathway">
    <text evidence="1 8">Cofactor biosynthesis; (R)-pantothenate biosynthesis; (R)-pantothenate from (R)-pantoate and beta-alanine: step 1/1.</text>
</comment>
<evidence type="ECO:0000256" key="5">
    <source>
        <dbReference type="ARBA" id="ARBA00022741"/>
    </source>
</evidence>
<dbReference type="EMBL" id="MDSU01000001">
    <property type="protein sequence ID" value="OSS42913.1"/>
    <property type="molecule type" value="Genomic_DNA"/>
</dbReference>
<proteinExistence type="inferred from homology"/>
<dbReference type="UniPathway" id="UPA00028">
    <property type="reaction ID" value="UER00005"/>
</dbReference>
<feature type="binding site" evidence="8">
    <location>
        <begin position="185"/>
        <end position="188"/>
    </location>
    <ligand>
        <name>ATP</name>
        <dbReference type="ChEBI" id="CHEBI:30616"/>
    </ligand>
</feature>
<comment type="miscellaneous">
    <text evidence="8">The reaction proceeds by a bi uni uni bi ping pong mechanism.</text>
</comment>
<dbReference type="InterPro" id="IPR042176">
    <property type="entry name" value="Pantoate_ligase_C"/>
</dbReference>
<dbReference type="EC" id="6.3.2.1" evidence="8"/>
<dbReference type="InterPro" id="IPR003721">
    <property type="entry name" value="Pantoate_ligase"/>
</dbReference>
<evidence type="ECO:0000256" key="6">
    <source>
        <dbReference type="ARBA" id="ARBA00022840"/>
    </source>
</evidence>
<reference evidence="9 10" key="1">
    <citation type="journal article" date="2017" name="Front. Microbiol.">
        <title>Genome Sequence of Desulfurella amilsii Strain TR1 and Comparative Genomics of Desulfurellaceae Family.</title>
        <authorList>
            <person name="Florentino A.P."/>
            <person name="Stams A.J."/>
            <person name="Sanchez-Andrea I."/>
        </authorList>
    </citation>
    <scope>NUCLEOTIDE SEQUENCE [LARGE SCALE GENOMIC DNA]</scope>
    <source>
        <strain evidence="9 10">TR1</strain>
    </source>
</reference>
<feature type="active site" description="Proton donor" evidence="8">
    <location>
        <position position="38"/>
    </location>
</feature>
<keyword evidence="5 8" id="KW-0547">Nucleotide-binding</keyword>
<dbReference type="STRING" id="1562698.DESAMIL20_21"/>
<feature type="binding site" evidence="8">
    <location>
        <begin position="31"/>
        <end position="38"/>
    </location>
    <ligand>
        <name>ATP</name>
        <dbReference type="ChEBI" id="CHEBI:30616"/>
    </ligand>
</feature>
<keyword evidence="10" id="KW-1185">Reference proteome</keyword>
<dbReference type="NCBIfam" id="TIGR00018">
    <property type="entry name" value="panC"/>
    <property type="match status" value="1"/>
</dbReference>
<dbReference type="PANTHER" id="PTHR21299:SF1">
    <property type="entry name" value="PANTOATE--BETA-ALANINE LIGASE"/>
    <property type="match status" value="1"/>
</dbReference>
<dbReference type="CDD" id="cd00560">
    <property type="entry name" value="PanC"/>
    <property type="match status" value="1"/>
</dbReference>
<comment type="subcellular location">
    <subcellularLocation>
        <location evidence="8">Cytoplasm</location>
    </subcellularLocation>
</comment>
<sequence>MSEVITSINQMKEFSKKAVLSQKSIGFIPTMGYLHDGHLSLIKKARNENDIIIVSIFVNPLQFAPSEDFNAYPRDFEKDRLSCDQNGVDVIFYPGYEDMYPQDYQTFTEVSFLSKPLEGTSRPTHFKGVTTIVLKLFNIVKPTRAYFGKKDAQQLIIIKKMVEDLNLDVEIVPCEIKRGVDGLALSSRNVYLNAKERAQAICLKKALDKAKELIDAKILDSKTIIQSMRDVINSNDLASIDYISINSIDCLSELNEVVLGKTLISLAVFFGKTRLIDNIWI</sequence>
<dbReference type="InterPro" id="IPR014729">
    <property type="entry name" value="Rossmann-like_a/b/a_fold"/>
</dbReference>
<evidence type="ECO:0000256" key="3">
    <source>
        <dbReference type="ARBA" id="ARBA00022598"/>
    </source>
</evidence>
<comment type="caution">
    <text evidence="8">Lacks conserved residue(s) required for the propagation of feature annotation.</text>
</comment>
<evidence type="ECO:0000313" key="10">
    <source>
        <dbReference type="Proteomes" id="UP000194141"/>
    </source>
</evidence>
<comment type="caution">
    <text evidence="9">The sequence shown here is derived from an EMBL/GenBank/DDBJ whole genome shotgun (WGS) entry which is preliminary data.</text>
</comment>
<comment type="function">
    <text evidence="8">Catalyzes the condensation of pantoate with beta-alanine in an ATP-dependent reaction via a pantoyl-adenylate intermediate.</text>
</comment>
<keyword evidence="8" id="KW-0963">Cytoplasm</keyword>
<organism evidence="9 10">
    <name type="scientific">Desulfurella amilsii</name>
    <dbReference type="NCBI Taxonomy" id="1562698"/>
    <lineage>
        <taxon>Bacteria</taxon>
        <taxon>Pseudomonadati</taxon>
        <taxon>Campylobacterota</taxon>
        <taxon>Desulfurellia</taxon>
        <taxon>Desulfurellales</taxon>
        <taxon>Desulfurellaceae</taxon>
        <taxon>Desulfurella</taxon>
    </lineage>
</organism>
<evidence type="ECO:0000256" key="8">
    <source>
        <dbReference type="HAMAP-Rule" id="MF_00158"/>
    </source>
</evidence>
<dbReference type="HAMAP" id="MF_00158">
    <property type="entry name" value="PanC"/>
    <property type="match status" value="1"/>
</dbReference>
<comment type="catalytic activity">
    <reaction evidence="7 8">
        <text>(R)-pantoate + beta-alanine + ATP = (R)-pantothenate + AMP + diphosphate + H(+)</text>
        <dbReference type="Rhea" id="RHEA:10912"/>
        <dbReference type="ChEBI" id="CHEBI:15378"/>
        <dbReference type="ChEBI" id="CHEBI:15980"/>
        <dbReference type="ChEBI" id="CHEBI:29032"/>
        <dbReference type="ChEBI" id="CHEBI:30616"/>
        <dbReference type="ChEBI" id="CHEBI:33019"/>
        <dbReference type="ChEBI" id="CHEBI:57966"/>
        <dbReference type="ChEBI" id="CHEBI:456215"/>
        <dbReference type="EC" id="6.3.2.1"/>
    </reaction>
</comment>
<keyword evidence="6 8" id="KW-0067">ATP-binding</keyword>
<evidence type="ECO:0000256" key="1">
    <source>
        <dbReference type="ARBA" id="ARBA00004990"/>
    </source>
</evidence>
<protein>
    <recommendedName>
        <fullName evidence="8">Pantothenate synthetase</fullName>
        <shortName evidence="8">PS</shortName>
        <ecNumber evidence="8">6.3.2.1</ecNumber>
    </recommendedName>
    <alternativeName>
        <fullName evidence="8">Pantoate--beta-alanine ligase</fullName>
    </alternativeName>
    <alternativeName>
        <fullName evidence="8">Pantoate-activating enzyme</fullName>
    </alternativeName>
</protein>
<evidence type="ECO:0000313" key="9">
    <source>
        <dbReference type="EMBL" id="OSS42913.1"/>
    </source>
</evidence>
<dbReference type="RefSeq" id="WP_086032848.1">
    <property type="nucleotide sequence ID" value="NZ_MDSU01000001.1"/>
</dbReference>
<dbReference type="FunFam" id="3.40.50.620:FF:000013">
    <property type="entry name" value="Pantothenate synthetase"/>
    <property type="match status" value="1"/>
</dbReference>
<dbReference type="InterPro" id="IPR004821">
    <property type="entry name" value="Cyt_trans-like"/>
</dbReference>
<dbReference type="SUPFAM" id="SSF52374">
    <property type="entry name" value="Nucleotidylyl transferase"/>
    <property type="match status" value="1"/>
</dbReference>
<keyword evidence="3 8" id="KW-0436">Ligase</keyword>
<comment type="subunit">
    <text evidence="8">Homodimer.</text>
</comment>
<evidence type="ECO:0000256" key="4">
    <source>
        <dbReference type="ARBA" id="ARBA00022655"/>
    </source>
</evidence>
<keyword evidence="4 8" id="KW-0566">Pantothenate biosynthesis</keyword>
<dbReference type="GO" id="GO:0004592">
    <property type="term" value="F:pantoate-beta-alanine ligase activity"/>
    <property type="evidence" value="ECO:0007669"/>
    <property type="project" value="UniProtKB-UniRule"/>
</dbReference>
<dbReference type="Proteomes" id="UP000194141">
    <property type="component" value="Unassembled WGS sequence"/>
</dbReference>
<feature type="binding site" evidence="8">
    <location>
        <position position="154"/>
    </location>
    <ligand>
        <name>(R)-pantoate</name>
        <dbReference type="ChEBI" id="CHEBI:15980"/>
    </ligand>
</feature>
<dbReference type="NCBIfam" id="TIGR00125">
    <property type="entry name" value="cyt_tran_rel"/>
    <property type="match status" value="1"/>
</dbReference>
<name>A0A1X4XZI4_9BACT</name>